<accession>A0A3L8GPE2</accession>
<evidence type="ECO:0000313" key="4">
    <source>
        <dbReference type="Proteomes" id="UP000025245"/>
    </source>
</evidence>
<dbReference type="Proteomes" id="UP000025245">
    <property type="component" value="Chromosome"/>
</dbReference>
<feature type="transmembrane region" description="Helical" evidence="1">
    <location>
        <begin position="20"/>
        <end position="39"/>
    </location>
</feature>
<keyword evidence="1" id="KW-1133">Transmembrane helix</keyword>
<feature type="transmembrane region" description="Helical" evidence="1">
    <location>
        <begin position="223"/>
        <end position="244"/>
    </location>
</feature>
<organism evidence="3 5">
    <name type="scientific">Streptococcus iniae</name>
    <name type="common">Streptococcus shiloi</name>
    <dbReference type="NCBI Taxonomy" id="1346"/>
    <lineage>
        <taxon>Bacteria</taxon>
        <taxon>Bacillati</taxon>
        <taxon>Bacillota</taxon>
        <taxon>Bacilli</taxon>
        <taxon>Lactobacillales</taxon>
        <taxon>Streptococcaceae</taxon>
        <taxon>Streptococcus</taxon>
    </lineage>
</organism>
<dbReference type="STRING" id="1346.BMF34_01445"/>
<evidence type="ECO:0000313" key="5">
    <source>
        <dbReference type="Proteomes" id="UP000269148"/>
    </source>
</evidence>
<keyword evidence="1" id="KW-0472">Membrane</keyword>
<dbReference type="InterPro" id="IPR021205">
    <property type="entry name" value="Lanti_perm_SpaE/MutE/EpiE-like"/>
</dbReference>
<dbReference type="KEGG" id="siq:DQ08_01270"/>
<dbReference type="Proteomes" id="UP000269148">
    <property type="component" value="Unassembled WGS sequence"/>
</dbReference>
<dbReference type="EMBL" id="CP007586">
    <property type="protein sequence ID" value="AHY15138.1"/>
    <property type="molecule type" value="Genomic_DNA"/>
</dbReference>
<reference evidence="3 5" key="2">
    <citation type="submission" date="2018-06" db="EMBL/GenBank/DDBJ databases">
        <title>Mutators as drivers of adaptation in pathogenic bacteria and a risk factor for host jumps and vaccine escape.</title>
        <authorList>
            <person name="Barnes A.C."/>
            <person name="Silayeva O."/>
        </authorList>
    </citation>
    <scope>NUCLEOTIDE SEQUENCE [LARGE SCALE GENOMIC DNA]</scope>
    <source>
        <strain evidence="3 5">QMA0445</strain>
    </source>
</reference>
<gene>
    <name evidence="3" type="ORF">DIY07_01185</name>
    <name evidence="2" type="ORF">DQ08_01270</name>
</gene>
<dbReference type="CDD" id="cd21807">
    <property type="entry name" value="ABC-2_lan_permease_MutE_EpiE-like"/>
    <property type="match status" value="1"/>
</dbReference>
<dbReference type="GeneID" id="35766031"/>
<feature type="transmembrane region" description="Helical" evidence="1">
    <location>
        <begin position="54"/>
        <end position="75"/>
    </location>
</feature>
<dbReference type="AlphaFoldDB" id="A0A3L8GPE2"/>
<reference evidence="2 4" key="1">
    <citation type="journal article" date="2014" name="Genome Announc.">
        <title>Complete Genome Sequence of a Virulent Strain, Streptococcus iniae ISET0901, Isolated from Diseased Tilapia.</title>
        <authorList>
            <person name="Pridgeon J.W."/>
            <person name="Zhang D."/>
            <person name="Zhang L."/>
        </authorList>
    </citation>
    <scope>NUCLEOTIDE SEQUENCE [LARGE SCALE GENOMIC DNA]</scope>
    <source>
        <strain evidence="2 4">ISET0901</strain>
    </source>
</reference>
<dbReference type="SMR" id="A0A3L8GPE2"/>
<dbReference type="KEGG" id="sio:DW64_01265"/>
<feature type="transmembrane region" description="Helical" evidence="1">
    <location>
        <begin position="135"/>
        <end position="157"/>
    </location>
</feature>
<protein>
    <submittedName>
        <fullName evidence="3">Lantibiotic ABC transporter permease</fullName>
    </submittedName>
</protein>
<dbReference type="RefSeq" id="WP_003099058.1">
    <property type="nucleotide sequence ID" value="NZ_CP010783.1"/>
</dbReference>
<dbReference type="OrthoDB" id="9776525at2"/>
<evidence type="ECO:0000313" key="3">
    <source>
        <dbReference type="EMBL" id="RLU58931.1"/>
    </source>
</evidence>
<keyword evidence="1" id="KW-0812">Transmembrane</keyword>
<dbReference type="EMBL" id="QLQD01000016">
    <property type="protein sequence ID" value="RLU58931.1"/>
    <property type="molecule type" value="Genomic_DNA"/>
</dbReference>
<proteinExistence type="predicted"/>
<keyword evidence="4" id="KW-1185">Reference proteome</keyword>
<evidence type="ECO:0000256" key="1">
    <source>
        <dbReference type="SAM" id="Phobius"/>
    </source>
</evidence>
<feature type="transmembrane region" description="Helical" evidence="1">
    <location>
        <begin position="164"/>
        <end position="182"/>
    </location>
</feature>
<feature type="transmembrane region" description="Helical" evidence="1">
    <location>
        <begin position="96"/>
        <end position="123"/>
    </location>
</feature>
<name>A0A3L8GPE2_STRIN</name>
<evidence type="ECO:0000313" key="2">
    <source>
        <dbReference type="EMBL" id="AHY15138.1"/>
    </source>
</evidence>
<dbReference type="KEGG" id="siz:SI82_01515"/>
<sequence length="251" mass="28576">MVNEIKSEIIKEKRSANSKLMVLVPPIFIIFNIMMGMLMGESPEGKSYLMATAFNWYPIMVLPIILSLLVININNKEKRYHYILQRSLGLNEQKILIAKNLVVIMELFIILLLSSIAIFIFGTSILQEEISLNNISLATLALFIGSLPVIGLSFIINRLVRKKFFLLLINFLLTFPSAILAVKKTWVFFPWSYNLRILTPIIKVHPNGTFLEKGSSFLEMNTVYIGIALSIGVYIMSLVILLILKRSKTYD</sequence>